<feature type="transmembrane region" description="Helical" evidence="6">
    <location>
        <begin position="271"/>
        <end position="287"/>
    </location>
</feature>
<feature type="transmembrane region" description="Helical" evidence="6">
    <location>
        <begin position="326"/>
        <end position="342"/>
    </location>
</feature>
<feature type="transmembrane region" description="Helical" evidence="6">
    <location>
        <begin position="62"/>
        <end position="83"/>
    </location>
</feature>
<dbReference type="PANTHER" id="PTHR43370:SF2">
    <property type="entry name" value="ABC TRANSPORTER PERMEASE PROTEIN"/>
    <property type="match status" value="1"/>
</dbReference>
<dbReference type="Pfam" id="PF02653">
    <property type="entry name" value="BPD_transp_2"/>
    <property type="match status" value="1"/>
</dbReference>
<dbReference type="OrthoDB" id="9792579at2"/>
<keyword evidence="5 6" id="KW-0472">Membrane</keyword>
<dbReference type="CDD" id="cd06580">
    <property type="entry name" value="TM_PBP1_transp_TpRbsC_like"/>
    <property type="match status" value="1"/>
</dbReference>
<evidence type="ECO:0000256" key="3">
    <source>
        <dbReference type="ARBA" id="ARBA00022692"/>
    </source>
</evidence>
<feature type="transmembrane region" description="Helical" evidence="6">
    <location>
        <begin position="37"/>
        <end position="56"/>
    </location>
</feature>
<reference evidence="7 8" key="1">
    <citation type="submission" date="2016-11" db="EMBL/GenBank/DDBJ databases">
        <authorList>
            <person name="Jaros S."/>
            <person name="Januszkiewicz K."/>
            <person name="Wedrychowicz H."/>
        </authorList>
    </citation>
    <scope>NUCLEOTIDE SEQUENCE [LARGE SCALE GENOMIC DNA]</scope>
    <source>
        <strain evidence="7 8">DSM 43832</strain>
    </source>
</reference>
<accession>A0A1M6P6I6</accession>
<protein>
    <submittedName>
        <fullName evidence="7">Nucleoside ABC transporter membrane protein</fullName>
    </submittedName>
</protein>
<keyword evidence="8" id="KW-1185">Reference proteome</keyword>
<evidence type="ECO:0000256" key="1">
    <source>
        <dbReference type="ARBA" id="ARBA00004651"/>
    </source>
</evidence>
<dbReference type="STRING" id="1848.SAMN05443637_10275"/>
<keyword evidence="4 6" id="KW-1133">Transmembrane helix</keyword>
<dbReference type="InterPro" id="IPR001851">
    <property type="entry name" value="ABC_transp_permease"/>
</dbReference>
<name>A0A1M6P6I6_PSETH</name>
<dbReference type="PANTHER" id="PTHR43370">
    <property type="entry name" value="SUGAR ABC TRANSPORTER INTEGRAL MEMBRANE PROTEIN-RELATED"/>
    <property type="match status" value="1"/>
</dbReference>
<comment type="subcellular location">
    <subcellularLocation>
        <location evidence="1">Cell membrane</location>
        <topology evidence="1">Multi-pass membrane protein</topology>
    </subcellularLocation>
</comment>
<dbReference type="Proteomes" id="UP000184363">
    <property type="component" value="Unassembled WGS sequence"/>
</dbReference>
<sequence length="360" mass="37550">MNPFDIALFAAAIRLSVPLLLAALGELVSERAGVINIGLEGMMLAGAYAAFLAAWATGSVGLGLAAGIVVGVLLAVVMAFVSVTLRGDQIVVGVALNLLAAGVTMFLYRLQFQGTQPTTVRMETYPVPLLSDIPVVGPVVFNQLPLVYLAYVIGPVVAYLLYRTQLGLRIRSAGEKPEVLDATGCDVVRVQWGAVLTAGAFAGLGGAFLSVGQVGLFAEHMTAGRGFLALAAVVFGQWRPYGVIAACAVFGFTDALQLRLQSMGEVPREVWIALAVVGVLIAGFGALRARRSGSPLRWVLLGAVLCIVVGVLGAVLVPGFALPSQFWLSLPYVLSLVALASASRRVRAPAMIGLPLPARN</sequence>
<evidence type="ECO:0000256" key="4">
    <source>
        <dbReference type="ARBA" id="ARBA00022989"/>
    </source>
</evidence>
<keyword evidence="3 6" id="KW-0812">Transmembrane</keyword>
<gene>
    <name evidence="7" type="ORF">SAMN05443637_10275</name>
</gene>
<dbReference type="AlphaFoldDB" id="A0A1M6P6I6"/>
<organism evidence="7 8">
    <name type="scientific">Pseudonocardia thermophila</name>
    <dbReference type="NCBI Taxonomy" id="1848"/>
    <lineage>
        <taxon>Bacteria</taxon>
        <taxon>Bacillati</taxon>
        <taxon>Actinomycetota</taxon>
        <taxon>Actinomycetes</taxon>
        <taxon>Pseudonocardiales</taxon>
        <taxon>Pseudonocardiaceae</taxon>
        <taxon>Pseudonocardia</taxon>
    </lineage>
</organism>
<proteinExistence type="predicted"/>
<feature type="transmembrane region" description="Helical" evidence="6">
    <location>
        <begin position="90"/>
        <end position="108"/>
    </location>
</feature>
<feature type="transmembrane region" description="Helical" evidence="6">
    <location>
        <begin position="299"/>
        <end position="320"/>
    </location>
</feature>
<evidence type="ECO:0000256" key="6">
    <source>
        <dbReference type="SAM" id="Phobius"/>
    </source>
</evidence>
<dbReference type="GO" id="GO:0005886">
    <property type="term" value="C:plasma membrane"/>
    <property type="evidence" value="ECO:0007669"/>
    <property type="project" value="UniProtKB-SubCell"/>
</dbReference>
<dbReference type="RefSeq" id="WP_073455230.1">
    <property type="nucleotide sequence ID" value="NZ_CALGVN010000053.1"/>
</dbReference>
<feature type="transmembrane region" description="Helical" evidence="6">
    <location>
        <begin position="6"/>
        <end position="25"/>
    </location>
</feature>
<evidence type="ECO:0000256" key="2">
    <source>
        <dbReference type="ARBA" id="ARBA00022475"/>
    </source>
</evidence>
<dbReference type="EMBL" id="FRAP01000002">
    <property type="protein sequence ID" value="SHK03523.1"/>
    <property type="molecule type" value="Genomic_DNA"/>
</dbReference>
<evidence type="ECO:0000256" key="5">
    <source>
        <dbReference type="ARBA" id="ARBA00023136"/>
    </source>
</evidence>
<feature type="transmembrane region" description="Helical" evidence="6">
    <location>
        <begin position="144"/>
        <end position="162"/>
    </location>
</feature>
<keyword evidence="2" id="KW-1003">Cell membrane</keyword>
<dbReference type="GO" id="GO:0022857">
    <property type="term" value="F:transmembrane transporter activity"/>
    <property type="evidence" value="ECO:0007669"/>
    <property type="project" value="InterPro"/>
</dbReference>
<evidence type="ECO:0000313" key="7">
    <source>
        <dbReference type="EMBL" id="SHK03523.1"/>
    </source>
</evidence>
<evidence type="ECO:0000313" key="8">
    <source>
        <dbReference type="Proteomes" id="UP000184363"/>
    </source>
</evidence>